<comment type="caution">
    <text evidence="1">The sequence shown here is derived from an EMBL/GenBank/DDBJ whole genome shotgun (WGS) entry which is preliminary data.</text>
</comment>
<evidence type="ECO:0000313" key="2">
    <source>
        <dbReference type="Proteomes" id="UP000576082"/>
    </source>
</evidence>
<gene>
    <name evidence="1" type="ORF">HHU12_05270</name>
</gene>
<name>A0A7X9RR20_9BACT</name>
<dbReference type="Pfam" id="PF14054">
    <property type="entry name" value="DUF4249"/>
    <property type="match status" value="1"/>
</dbReference>
<keyword evidence="2" id="KW-1185">Reference proteome</keyword>
<dbReference type="AlphaFoldDB" id="A0A7X9RR20"/>
<protein>
    <submittedName>
        <fullName evidence="1">DUF4249 domain-containing protein</fullName>
    </submittedName>
</protein>
<dbReference type="EMBL" id="JABANE010000010">
    <property type="protein sequence ID" value="NME67368.1"/>
    <property type="molecule type" value="Genomic_DNA"/>
</dbReference>
<dbReference type="RefSeq" id="WP_169655664.1">
    <property type="nucleotide sequence ID" value="NZ_JABANE010000010.1"/>
</dbReference>
<dbReference type="InterPro" id="IPR025345">
    <property type="entry name" value="DUF4249"/>
</dbReference>
<accession>A0A7X9RR20</accession>
<dbReference type="PROSITE" id="PS51257">
    <property type="entry name" value="PROKAR_LIPOPROTEIN"/>
    <property type="match status" value="1"/>
</dbReference>
<dbReference type="Proteomes" id="UP000576082">
    <property type="component" value="Unassembled WGS sequence"/>
</dbReference>
<sequence>MKYLGLIILLLCMMMGCEEPIILDLPSGEPSTIIDANISESNVVSRVVLSKSLGFNDTINFPPIENASVVLAHGRSETSFSFNYVNTLSVGAVYEAQSEVTLISDDLYFFSVYLPGSIEDPDTLYQATMKMPTKVPVEGIRFRAVADESDQYVLRIFFTDPEGERNFYSWRVSQKINGEYVVLPNNKIPLYTDQGIDGKSVFVEFAGSNFSESDTVQVHFKSLTRDAYDYYRALNNLIDVSGTNTSADNPRSNFVSTAGDRSFGYFSLEGVHDTEAFAVADSL</sequence>
<organism evidence="1 2">
    <name type="scientific">Flammeovirga aprica JL-4</name>
    <dbReference type="NCBI Taxonomy" id="694437"/>
    <lineage>
        <taxon>Bacteria</taxon>
        <taxon>Pseudomonadati</taxon>
        <taxon>Bacteroidota</taxon>
        <taxon>Cytophagia</taxon>
        <taxon>Cytophagales</taxon>
        <taxon>Flammeovirgaceae</taxon>
        <taxon>Flammeovirga</taxon>
    </lineage>
</organism>
<evidence type="ECO:0000313" key="1">
    <source>
        <dbReference type="EMBL" id="NME67368.1"/>
    </source>
</evidence>
<reference evidence="1 2" key="1">
    <citation type="submission" date="2020-04" db="EMBL/GenBank/DDBJ databases">
        <title>Flammeovirga sp. SR4, a novel species isolated from seawater.</title>
        <authorList>
            <person name="Wang X."/>
        </authorList>
    </citation>
    <scope>NUCLEOTIDE SEQUENCE [LARGE SCALE GENOMIC DNA]</scope>
    <source>
        <strain evidence="1 2">ATCC 23126</strain>
    </source>
</reference>
<proteinExistence type="predicted"/>